<name>A0A9D1I992_9FIRM</name>
<dbReference type="PROSITE" id="PS00483">
    <property type="entry name" value="DIHYDROOROTASE_2"/>
    <property type="match status" value="1"/>
</dbReference>
<comment type="similarity">
    <text evidence="2 6">Belongs to the metallo-dependent hydrolases superfamily. DHOase family. Class I DHOase subfamily.</text>
</comment>
<dbReference type="EC" id="3.5.2.3" evidence="6"/>
<dbReference type="SUPFAM" id="SSF51338">
    <property type="entry name" value="Composite domain of metallo-dependent hydrolases"/>
    <property type="match status" value="1"/>
</dbReference>
<dbReference type="GO" id="GO:0005737">
    <property type="term" value="C:cytoplasm"/>
    <property type="evidence" value="ECO:0007669"/>
    <property type="project" value="TreeGrafter"/>
</dbReference>
<protein>
    <recommendedName>
        <fullName evidence="6">Dihydroorotase</fullName>
        <shortName evidence="6">DHOase</shortName>
        <ecNumber evidence="6">3.5.2.3</ecNumber>
    </recommendedName>
</protein>
<evidence type="ECO:0000256" key="6">
    <source>
        <dbReference type="HAMAP-Rule" id="MF_00220"/>
    </source>
</evidence>
<feature type="active site" evidence="6">
    <location>
        <position position="300"/>
    </location>
</feature>
<reference evidence="8" key="2">
    <citation type="journal article" date="2021" name="PeerJ">
        <title>Extensive microbial diversity within the chicken gut microbiome revealed by metagenomics and culture.</title>
        <authorList>
            <person name="Gilroy R."/>
            <person name="Ravi A."/>
            <person name="Getino M."/>
            <person name="Pursley I."/>
            <person name="Horton D.L."/>
            <person name="Alikhan N.F."/>
            <person name="Baker D."/>
            <person name="Gharbi K."/>
            <person name="Hall N."/>
            <person name="Watson M."/>
            <person name="Adriaenssens E.M."/>
            <person name="Foster-Nyarko E."/>
            <person name="Jarju S."/>
            <person name="Secka A."/>
            <person name="Antonio M."/>
            <person name="Oren A."/>
            <person name="Chaudhuri R.R."/>
            <person name="La Ragione R."/>
            <person name="Hildebrand F."/>
            <person name="Pallen M.J."/>
        </authorList>
    </citation>
    <scope>NUCLEOTIDE SEQUENCE</scope>
    <source>
        <strain evidence="8">ChiHcec3-11533</strain>
    </source>
</reference>
<evidence type="ECO:0000256" key="1">
    <source>
        <dbReference type="ARBA" id="ARBA00002368"/>
    </source>
</evidence>
<comment type="cofactor">
    <cofactor evidence="6">
        <name>Zn(2+)</name>
        <dbReference type="ChEBI" id="CHEBI:29105"/>
    </cofactor>
    <text evidence="6">Binds 2 Zn(2+) ions per subunit.</text>
</comment>
<feature type="binding site" evidence="6">
    <location>
        <position position="59"/>
    </location>
    <ligand>
        <name>Zn(2+)</name>
        <dbReference type="ChEBI" id="CHEBI:29105"/>
        <label>1</label>
    </ligand>
</feature>
<dbReference type="PANTHER" id="PTHR43668:SF2">
    <property type="entry name" value="ALLANTOINASE"/>
    <property type="match status" value="1"/>
</dbReference>
<proteinExistence type="inferred from homology"/>
<dbReference type="GO" id="GO:0004151">
    <property type="term" value="F:dihydroorotase activity"/>
    <property type="evidence" value="ECO:0007669"/>
    <property type="project" value="UniProtKB-UniRule"/>
</dbReference>
<dbReference type="SUPFAM" id="SSF51556">
    <property type="entry name" value="Metallo-dependent hydrolases"/>
    <property type="match status" value="1"/>
</dbReference>
<dbReference type="InterPro" id="IPR002195">
    <property type="entry name" value="Dihydroorotase_CS"/>
</dbReference>
<accession>A0A9D1I992</accession>
<keyword evidence="3 6" id="KW-0479">Metal-binding</keyword>
<evidence type="ECO:0000256" key="4">
    <source>
        <dbReference type="ARBA" id="ARBA00022801"/>
    </source>
</evidence>
<dbReference type="EMBL" id="DVMU01000028">
    <property type="protein sequence ID" value="HIU33155.1"/>
    <property type="molecule type" value="Genomic_DNA"/>
</dbReference>
<dbReference type="InterPro" id="IPR050138">
    <property type="entry name" value="DHOase/Allantoinase_Hydrolase"/>
</dbReference>
<comment type="catalytic activity">
    <reaction evidence="6">
        <text>(S)-dihydroorotate + H2O = N-carbamoyl-L-aspartate + H(+)</text>
        <dbReference type="Rhea" id="RHEA:24296"/>
        <dbReference type="ChEBI" id="CHEBI:15377"/>
        <dbReference type="ChEBI" id="CHEBI:15378"/>
        <dbReference type="ChEBI" id="CHEBI:30864"/>
        <dbReference type="ChEBI" id="CHEBI:32814"/>
        <dbReference type="EC" id="3.5.2.3"/>
    </reaction>
</comment>
<feature type="binding site" evidence="6">
    <location>
        <position position="273"/>
    </location>
    <ligand>
        <name>substrate</name>
    </ligand>
</feature>
<feature type="binding site" evidence="6">
    <location>
        <position position="228"/>
    </location>
    <ligand>
        <name>Zn(2+)</name>
        <dbReference type="ChEBI" id="CHEBI:29105"/>
        <label>2</label>
    </ligand>
</feature>
<dbReference type="PANTHER" id="PTHR43668">
    <property type="entry name" value="ALLANTOINASE"/>
    <property type="match status" value="1"/>
</dbReference>
<keyword evidence="6" id="KW-0862">Zinc</keyword>
<dbReference type="GO" id="GO:0008270">
    <property type="term" value="F:zinc ion binding"/>
    <property type="evidence" value="ECO:0007669"/>
    <property type="project" value="UniProtKB-UniRule"/>
</dbReference>
<dbReference type="Gene3D" id="2.30.40.10">
    <property type="entry name" value="Urease, subunit C, domain 1"/>
    <property type="match status" value="1"/>
</dbReference>
<dbReference type="GO" id="GO:0044205">
    <property type="term" value="P:'de novo' UMP biosynthetic process"/>
    <property type="evidence" value="ECO:0007669"/>
    <property type="project" value="UniProtKB-UniRule"/>
</dbReference>
<dbReference type="GO" id="GO:0004038">
    <property type="term" value="F:allantoinase activity"/>
    <property type="evidence" value="ECO:0007669"/>
    <property type="project" value="TreeGrafter"/>
</dbReference>
<organism evidence="8 9">
    <name type="scientific">Candidatus Pullichristensenella excrementigallinarum</name>
    <dbReference type="NCBI Taxonomy" id="2840907"/>
    <lineage>
        <taxon>Bacteria</taxon>
        <taxon>Bacillati</taxon>
        <taxon>Bacillota</taxon>
        <taxon>Clostridia</taxon>
        <taxon>Candidatus Pullichristensenella</taxon>
    </lineage>
</organism>
<keyword evidence="5 6" id="KW-0665">Pyrimidine biosynthesis</keyword>
<sequence>MLLKGGRAYAQRRFVQADVLTERETVLRIAPEIFPDSQTRVIPCEGCIVVPGLIDVHVHLREPGFSYKETICSGTAAAARGGYCWVCAMPNLHPVPDNLETLRGELEILQRDAKIHVRPYGAITKGEKGLELAEMAEMAPFVAGFSDDGKGVASPERMREAMREARRLGKILAAHCEDEELLGGKHVHDGIWARKLGIRGISSESEWRQVARDLELARETGCKYHACHLSTRQSVEEMRRAKGQGLDVSCETAPHYLLLNETMLRDEGNFKMNPPIRTEEDRQALLEGLRDGTIDLIATDHAPHSREEKAGGLLGSLMGIVGLETAFALAYTHLVEPGVLTLERLMDAMHDRPMDRFGLGEDLAEGAAADIAVFDLRKSWKIDPERFLSLGRSTPFAGWEVRGETVLTLVGGKAVFACTTER</sequence>
<feature type="binding site" evidence="6">
    <location>
        <begin position="59"/>
        <end position="61"/>
    </location>
    <ligand>
        <name>substrate</name>
    </ligand>
</feature>
<feature type="domain" description="Dihydroorotase catalytic" evidence="7">
    <location>
        <begin position="47"/>
        <end position="233"/>
    </location>
</feature>
<dbReference type="NCBIfam" id="TIGR00857">
    <property type="entry name" value="pyrC_multi"/>
    <property type="match status" value="1"/>
</dbReference>
<dbReference type="InterPro" id="IPR024403">
    <property type="entry name" value="DHOase_cat"/>
</dbReference>
<dbReference type="InterPro" id="IPR032466">
    <property type="entry name" value="Metal_Hydrolase"/>
</dbReference>
<dbReference type="CDD" id="cd01317">
    <property type="entry name" value="DHOase_IIa"/>
    <property type="match status" value="1"/>
</dbReference>
<dbReference type="Pfam" id="PF12890">
    <property type="entry name" value="DHOase"/>
    <property type="match status" value="1"/>
</dbReference>
<dbReference type="GO" id="GO:0006145">
    <property type="term" value="P:purine nucleobase catabolic process"/>
    <property type="evidence" value="ECO:0007669"/>
    <property type="project" value="TreeGrafter"/>
</dbReference>
<gene>
    <name evidence="6" type="primary">pyrC</name>
    <name evidence="8" type="ORF">IAB02_01200</name>
</gene>
<evidence type="ECO:0000313" key="9">
    <source>
        <dbReference type="Proteomes" id="UP000824072"/>
    </source>
</evidence>
<comment type="function">
    <text evidence="1 6">Catalyzes the reversible cyclization of carbamoyl aspartate to dihydroorotate.</text>
</comment>
<reference evidence="8" key="1">
    <citation type="submission" date="2020-10" db="EMBL/GenBank/DDBJ databases">
        <authorList>
            <person name="Gilroy R."/>
        </authorList>
    </citation>
    <scope>NUCLEOTIDE SEQUENCE</scope>
    <source>
        <strain evidence="8">ChiHcec3-11533</strain>
    </source>
</reference>
<comment type="pathway">
    <text evidence="6">Pyrimidine metabolism; UMP biosynthesis via de novo pathway; (S)-dihydroorotate from bicarbonate: step 3/3.</text>
</comment>
<dbReference type="InterPro" id="IPR011059">
    <property type="entry name" value="Metal-dep_hydrolase_composite"/>
</dbReference>
<dbReference type="Gene3D" id="3.20.20.140">
    <property type="entry name" value="Metal-dependent hydrolases"/>
    <property type="match status" value="1"/>
</dbReference>
<feature type="binding site" evidence="6">
    <location>
        <position position="304"/>
    </location>
    <ligand>
        <name>substrate</name>
    </ligand>
</feature>
<evidence type="ECO:0000259" key="7">
    <source>
        <dbReference type="Pfam" id="PF12890"/>
    </source>
</evidence>
<dbReference type="HAMAP" id="MF_00220_B">
    <property type="entry name" value="PyrC_classI_B"/>
    <property type="match status" value="1"/>
</dbReference>
<dbReference type="PROSITE" id="PS00482">
    <property type="entry name" value="DIHYDROOROTASE_1"/>
    <property type="match status" value="1"/>
</dbReference>
<evidence type="ECO:0000256" key="5">
    <source>
        <dbReference type="ARBA" id="ARBA00022975"/>
    </source>
</evidence>
<keyword evidence="4 6" id="KW-0378">Hydrolase</keyword>
<dbReference type="AlphaFoldDB" id="A0A9D1I992"/>
<feature type="binding site" evidence="6">
    <location>
        <position position="175"/>
    </location>
    <ligand>
        <name>Zn(2+)</name>
        <dbReference type="ChEBI" id="CHEBI:29105"/>
        <label>2</label>
    </ligand>
</feature>
<comment type="caution">
    <text evidence="6">Lacks conserved residue(s) required for the propagation of feature annotation.</text>
</comment>
<dbReference type="Proteomes" id="UP000824072">
    <property type="component" value="Unassembled WGS sequence"/>
</dbReference>
<evidence type="ECO:0000313" key="8">
    <source>
        <dbReference type="EMBL" id="HIU33155.1"/>
    </source>
</evidence>
<evidence type="ECO:0000256" key="3">
    <source>
        <dbReference type="ARBA" id="ARBA00022723"/>
    </source>
</evidence>
<feature type="binding site" evidence="6">
    <location>
        <position position="91"/>
    </location>
    <ligand>
        <name>substrate</name>
    </ligand>
</feature>
<feature type="binding site" evidence="6">
    <location>
        <position position="148"/>
    </location>
    <ligand>
        <name>Zn(2+)</name>
        <dbReference type="ChEBI" id="CHEBI:29105"/>
        <label>2</label>
    </ligand>
</feature>
<comment type="caution">
    <text evidence="8">The sequence shown here is derived from an EMBL/GenBank/DDBJ whole genome shotgun (WGS) entry which is preliminary data.</text>
</comment>
<evidence type="ECO:0000256" key="2">
    <source>
        <dbReference type="ARBA" id="ARBA00010286"/>
    </source>
</evidence>
<feature type="binding site" evidence="6">
    <location>
        <position position="300"/>
    </location>
    <ligand>
        <name>Zn(2+)</name>
        <dbReference type="ChEBI" id="CHEBI:29105"/>
        <label>1</label>
    </ligand>
</feature>
<feature type="binding site" evidence="6">
    <location>
        <position position="57"/>
    </location>
    <ligand>
        <name>Zn(2+)</name>
        <dbReference type="ChEBI" id="CHEBI:29105"/>
        <label>1</label>
    </ligand>
</feature>
<dbReference type="InterPro" id="IPR004722">
    <property type="entry name" value="DHOase"/>
</dbReference>
<feature type="binding site" evidence="6">
    <location>
        <position position="148"/>
    </location>
    <ligand>
        <name>Zn(2+)</name>
        <dbReference type="ChEBI" id="CHEBI:29105"/>
        <label>1</label>
    </ligand>
</feature>